<dbReference type="Proteomes" id="UP001231189">
    <property type="component" value="Unassembled WGS sequence"/>
</dbReference>
<comment type="cofactor">
    <cofactor evidence="1">
        <name>a divalent metal cation</name>
        <dbReference type="ChEBI" id="CHEBI:60240"/>
    </cofactor>
</comment>
<feature type="compositionally biased region" description="Polar residues" evidence="8">
    <location>
        <begin position="27"/>
        <end position="38"/>
    </location>
</feature>
<dbReference type="GO" id="GO:0016787">
    <property type="term" value="F:hydrolase activity"/>
    <property type="evidence" value="ECO:0007669"/>
    <property type="project" value="UniProtKB-KW"/>
</dbReference>
<keyword evidence="11" id="KW-1185">Reference proteome</keyword>
<dbReference type="PANTHER" id="PTHR22930">
    <property type="match status" value="1"/>
</dbReference>
<evidence type="ECO:0000256" key="4">
    <source>
        <dbReference type="ARBA" id="ARBA00022722"/>
    </source>
</evidence>
<comment type="subcellular location">
    <subcellularLocation>
        <location evidence="2">Nucleus</location>
    </subcellularLocation>
</comment>
<keyword evidence="4" id="KW-0540">Nuclease</keyword>
<evidence type="ECO:0000256" key="3">
    <source>
        <dbReference type="ARBA" id="ARBA00006958"/>
    </source>
</evidence>
<dbReference type="InterPro" id="IPR027806">
    <property type="entry name" value="HARBI1_dom"/>
</dbReference>
<feature type="compositionally biased region" description="Low complexity" evidence="8">
    <location>
        <begin position="51"/>
        <end position="63"/>
    </location>
</feature>
<protein>
    <recommendedName>
        <fullName evidence="9">DDE Tnp4 domain-containing protein</fullName>
    </recommendedName>
</protein>
<evidence type="ECO:0000256" key="6">
    <source>
        <dbReference type="ARBA" id="ARBA00022801"/>
    </source>
</evidence>
<sequence>MAGEAKIPAALRDKGRGNLPLRLPSTLAPSQILHSPNFRTGGGDPGSAHLPSVSSAGPGSSSPAAAEPAHICGGFQTCPLSAMTEVLYAIGELRGEKIKLASMNTPTKIKNSYRWFLYFRDCIGAIDGTHVTANVSRSISAAFRRKKHYTSQNVLAAMDFDMRFTYVLAGWEGSSHDVSILADSLSRPDGLQIPEGWGEDEFFEEVSILMK</sequence>
<accession>A0AAD8VSJ4</accession>
<organism evidence="10 11">
    <name type="scientific">Lolium multiflorum</name>
    <name type="common">Italian ryegrass</name>
    <name type="synonym">Lolium perenne subsp. multiflorum</name>
    <dbReference type="NCBI Taxonomy" id="4521"/>
    <lineage>
        <taxon>Eukaryota</taxon>
        <taxon>Viridiplantae</taxon>
        <taxon>Streptophyta</taxon>
        <taxon>Embryophyta</taxon>
        <taxon>Tracheophyta</taxon>
        <taxon>Spermatophyta</taxon>
        <taxon>Magnoliopsida</taxon>
        <taxon>Liliopsida</taxon>
        <taxon>Poales</taxon>
        <taxon>Poaceae</taxon>
        <taxon>BOP clade</taxon>
        <taxon>Pooideae</taxon>
        <taxon>Poodae</taxon>
        <taxon>Poeae</taxon>
        <taxon>Poeae Chloroplast Group 2 (Poeae type)</taxon>
        <taxon>Loliodinae</taxon>
        <taxon>Loliinae</taxon>
        <taxon>Lolium</taxon>
    </lineage>
</organism>
<evidence type="ECO:0000313" key="11">
    <source>
        <dbReference type="Proteomes" id="UP001231189"/>
    </source>
</evidence>
<keyword evidence="5" id="KW-0479">Metal-binding</keyword>
<dbReference type="InterPro" id="IPR045249">
    <property type="entry name" value="HARBI1-like"/>
</dbReference>
<feature type="region of interest" description="Disordered" evidence="8">
    <location>
        <begin position="1"/>
        <end position="63"/>
    </location>
</feature>
<evidence type="ECO:0000256" key="8">
    <source>
        <dbReference type="SAM" id="MobiDB-lite"/>
    </source>
</evidence>
<name>A0AAD8VSJ4_LOLMU</name>
<comment type="similarity">
    <text evidence="3">Belongs to the HARBI1 family.</text>
</comment>
<comment type="caution">
    <text evidence="10">The sequence shown here is derived from an EMBL/GenBank/DDBJ whole genome shotgun (WGS) entry which is preliminary data.</text>
</comment>
<evidence type="ECO:0000313" key="10">
    <source>
        <dbReference type="EMBL" id="KAK1615258.1"/>
    </source>
</evidence>
<dbReference type="GO" id="GO:0004518">
    <property type="term" value="F:nuclease activity"/>
    <property type="evidence" value="ECO:0007669"/>
    <property type="project" value="UniProtKB-KW"/>
</dbReference>
<gene>
    <name evidence="10" type="ORF">QYE76_020775</name>
</gene>
<dbReference type="GO" id="GO:0005634">
    <property type="term" value="C:nucleus"/>
    <property type="evidence" value="ECO:0007669"/>
    <property type="project" value="UniProtKB-SubCell"/>
</dbReference>
<keyword evidence="6" id="KW-0378">Hydrolase</keyword>
<dbReference type="AlphaFoldDB" id="A0AAD8VSJ4"/>
<dbReference type="EMBL" id="JAUUTY010000006">
    <property type="protein sequence ID" value="KAK1615258.1"/>
    <property type="molecule type" value="Genomic_DNA"/>
</dbReference>
<evidence type="ECO:0000256" key="7">
    <source>
        <dbReference type="ARBA" id="ARBA00023242"/>
    </source>
</evidence>
<dbReference type="GO" id="GO:0046872">
    <property type="term" value="F:metal ion binding"/>
    <property type="evidence" value="ECO:0007669"/>
    <property type="project" value="UniProtKB-KW"/>
</dbReference>
<dbReference type="PANTHER" id="PTHR22930:SF259">
    <property type="entry name" value="OS08G0106900 PROTEIN"/>
    <property type="match status" value="1"/>
</dbReference>
<evidence type="ECO:0000256" key="1">
    <source>
        <dbReference type="ARBA" id="ARBA00001968"/>
    </source>
</evidence>
<evidence type="ECO:0000256" key="5">
    <source>
        <dbReference type="ARBA" id="ARBA00022723"/>
    </source>
</evidence>
<dbReference type="Pfam" id="PF13359">
    <property type="entry name" value="DDE_Tnp_4"/>
    <property type="match status" value="1"/>
</dbReference>
<evidence type="ECO:0000256" key="2">
    <source>
        <dbReference type="ARBA" id="ARBA00004123"/>
    </source>
</evidence>
<evidence type="ECO:0000259" key="9">
    <source>
        <dbReference type="Pfam" id="PF13359"/>
    </source>
</evidence>
<keyword evidence="7" id="KW-0539">Nucleus</keyword>
<proteinExistence type="inferred from homology"/>
<reference evidence="10" key="1">
    <citation type="submission" date="2023-07" db="EMBL/GenBank/DDBJ databases">
        <title>A chromosome-level genome assembly of Lolium multiflorum.</title>
        <authorList>
            <person name="Chen Y."/>
            <person name="Copetti D."/>
            <person name="Kolliker R."/>
            <person name="Studer B."/>
        </authorList>
    </citation>
    <scope>NUCLEOTIDE SEQUENCE</scope>
    <source>
        <strain evidence="10">02402/16</strain>
        <tissue evidence="10">Leaf</tissue>
    </source>
</reference>
<feature type="domain" description="DDE Tnp4" evidence="9">
    <location>
        <begin position="126"/>
        <end position="184"/>
    </location>
</feature>